<sequence>MDYHELLALIKNYPDIVSGVKRIGIGTAQKYRIMIKDGSYIDFWLSEEGRYSYHWERQHLDGKIYRYNNAPHHKGVKTYPHHFHNGNEENVIESDLSTNPEDALIQILDFVRRKLSS</sequence>
<gene>
    <name evidence="1" type="ORF">MOMUL_29100</name>
</gene>
<protein>
    <submittedName>
        <fullName evidence="1">Uncharacterized protein</fullName>
    </submittedName>
</protein>
<name>A0A151AT15_9FIRM</name>
<dbReference type="InterPro" id="IPR045397">
    <property type="entry name" value="TumE-like"/>
</dbReference>
<dbReference type="Proteomes" id="UP000075670">
    <property type="component" value="Unassembled WGS sequence"/>
</dbReference>
<reference evidence="1 2" key="1">
    <citation type="submission" date="2016-02" db="EMBL/GenBank/DDBJ databases">
        <title>Genome sequence of Moorella mulderi DSM 14980.</title>
        <authorList>
            <person name="Poehlein A."/>
            <person name="Daniel R."/>
        </authorList>
    </citation>
    <scope>NUCLEOTIDE SEQUENCE [LARGE SCALE GENOMIC DNA]</scope>
    <source>
        <strain evidence="1 2">DSM 14980</strain>
    </source>
</reference>
<proteinExistence type="predicted"/>
<dbReference type="PATRIC" id="fig|1122241.3.peg.3099"/>
<keyword evidence="2" id="KW-1185">Reference proteome</keyword>
<dbReference type="AlphaFoldDB" id="A0A151AT15"/>
<evidence type="ECO:0000313" key="2">
    <source>
        <dbReference type="Proteomes" id="UP000075670"/>
    </source>
</evidence>
<dbReference type="OrthoDB" id="572460at2"/>
<organism evidence="1 2">
    <name type="scientific">Moorella mulderi DSM 14980</name>
    <dbReference type="NCBI Taxonomy" id="1122241"/>
    <lineage>
        <taxon>Bacteria</taxon>
        <taxon>Bacillati</taxon>
        <taxon>Bacillota</taxon>
        <taxon>Clostridia</taxon>
        <taxon>Neomoorellales</taxon>
        <taxon>Neomoorellaceae</taxon>
        <taxon>Neomoorella</taxon>
    </lineage>
</organism>
<dbReference type="EMBL" id="LTBC01000021">
    <property type="protein sequence ID" value="KYH30766.1"/>
    <property type="molecule type" value="Genomic_DNA"/>
</dbReference>
<evidence type="ECO:0000313" key="1">
    <source>
        <dbReference type="EMBL" id="KYH30766.1"/>
    </source>
</evidence>
<dbReference type="RefSeq" id="WP_062285949.1">
    <property type="nucleotide sequence ID" value="NZ_LTBC01000021.1"/>
</dbReference>
<comment type="caution">
    <text evidence="1">The sequence shown here is derived from an EMBL/GenBank/DDBJ whole genome shotgun (WGS) entry which is preliminary data.</text>
</comment>
<accession>A0A151AT15</accession>
<dbReference type="Pfam" id="PF20126">
    <property type="entry name" value="TumE"/>
    <property type="match status" value="1"/>
</dbReference>